<evidence type="ECO:0000313" key="2">
    <source>
        <dbReference type="Proteomes" id="UP000216857"/>
    </source>
</evidence>
<comment type="caution">
    <text evidence="1">The sequence shown here is derived from an EMBL/GenBank/DDBJ whole genome shotgun (WGS) entry which is preliminary data.</text>
</comment>
<gene>
    <name evidence="1" type="ORF">CAL26_04995</name>
</gene>
<evidence type="ECO:0000313" key="1">
    <source>
        <dbReference type="EMBL" id="OZI26934.1"/>
    </source>
</evidence>
<keyword evidence="2" id="KW-1185">Reference proteome</keyword>
<accession>A0A261RPF0</accession>
<dbReference type="Proteomes" id="UP000216857">
    <property type="component" value="Unassembled WGS sequence"/>
</dbReference>
<dbReference type="EMBL" id="NEVJ01000001">
    <property type="protein sequence ID" value="OZI26934.1"/>
    <property type="molecule type" value="Genomic_DNA"/>
</dbReference>
<dbReference type="AlphaFoldDB" id="A0A261RPF0"/>
<reference evidence="1" key="1">
    <citation type="submission" date="2017-05" db="EMBL/GenBank/DDBJ databases">
        <title>Complete and WGS of Bordetella genogroups.</title>
        <authorList>
            <person name="Spilker T."/>
            <person name="Lipuma J."/>
        </authorList>
    </citation>
    <scope>NUCLEOTIDE SEQUENCE</scope>
    <source>
        <strain evidence="1">AU21707</strain>
    </source>
</reference>
<sequence>MPDGHGGICIDDADGRQVGFVSLRKEQEPNARLIAAAPELLEALEELLWRAECELSDPTTEVDNARAAIAKAIGVSNG</sequence>
<proteinExistence type="predicted"/>
<protein>
    <submittedName>
        <fullName evidence="1">Uncharacterized protein</fullName>
    </submittedName>
</protein>
<organism evidence="1 2">
    <name type="scientific">Bordetella genomosp. 9</name>
    <dbReference type="NCBI Taxonomy" id="1416803"/>
    <lineage>
        <taxon>Bacteria</taxon>
        <taxon>Pseudomonadati</taxon>
        <taxon>Pseudomonadota</taxon>
        <taxon>Betaproteobacteria</taxon>
        <taxon>Burkholderiales</taxon>
        <taxon>Alcaligenaceae</taxon>
        <taxon>Bordetella</taxon>
    </lineage>
</organism>
<name>A0A261RPF0_9BORD</name>